<dbReference type="GO" id="GO:0008270">
    <property type="term" value="F:zinc ion binding"/>
    <property type="evidence" value="ECO:0007669"/>
    <property type="project" value="UniProtKB-KW"/>
</dbReference>
<reference evidence="3" key="1">
    <citation type="submission" date="2021-02" db="EMBL/GenBank/DDBJ databases">
        <authorList>
            <person name="Nowell W R."/>
        </authorList>
    </citation>
    <scope>NUCLEOTIDE SEQUENCE</scope>
</reference>
<name>A0A815AA60_9BILA</name>
<evidence type="ECO:0000259" key="2">
    <source>
        <dbReference type="PROSITE" id="PS50181"/>
    </source>
</evidence>
<dbReference type="InterPro" id="IPR001810">
    <property type="entry name" value="F-box_dom"/>
</dbReference>
<dbReference type="AlphaFoldDB" id="A0A815AA60"/>
<sequence length="556" mass="63747">MSNSCVGLNDLPDEILMIIFKKLNTIDVLYSLHGSNQRLHKIVYDPIFTSCLTFVKRFSHNFINLICSDMMLNRFCSQILPEIHDKIKWLNLESSSMKHVLCTADYPNLYGLGLYNIDEESIRCLFTEAKQVLCHIYSYSSPMQYYSYITNNFPDGLFKYVRVVSLFDEHPFEHEFFLRIQKSFPFMERLCVINHKSQNHKQSYESNNDNRISSVIEYSFLSELDIDDVHDDYIEQFLFDTKTYLQITPLRAPAVAIHPNARWQQDGITVGGRNEDPDFFDPFDKLYGLYVYDDQTIYVAEARKHQIMEWKSGRTWGKVVAGGTGKGNEAHQLNWPTDVIVDKKRDSLIICDRENRRVVRWPRRNSTSGETIISNIACAYLTMDESGSLYVVDRDKDEVRRYIIDDVEGTVVAGGNGKGNRLDQLSEPTFVFVDRNHSVYVSDKENHRVMKWMEGAKQGIVVAGGQGEGNGLTQLSHPLGVVVDQLGTVYVAARDNNRIMRWPKGATQGSVIIDGNGDKERPNQFCTPVGLSFGPLGDLYVVDHENDRVRKFSLIE</sequence>
<dbReference type="Gene3D" id="2.120.10.30">
    <property type="entry name" value="TolB, C-terminal domain"/>
    <property type="match status" value="2"/>
</dbReference>
<dbReference type="InterPro" id="IPR001258">
    <property type="entry name" value="NHL_repeat"/>
</dbReference>
<dbReference type="PANTHER" id="PTHR24104:SF25">
    <property type="entry name" value="PROTEIN LIN-41"/>
    <property type="match status" value="1"/>
</dbReference>
<evidence type="ECO:0000313" key="4">
    <source>
        <dbReference type="Proteomes" id="UP000663882"/>
    </source>
</evidence>
<evidence type="ECO:0000256" key="1">
    <source>
        <dbReference type="ARBA" id="ARBA00022737"/>
    </source>
</evidence>
<dbReference type="PANTHER" id="PTHR24104">
    <property type="entry name" value="E3 UBIQUITIN-PROTEIN LIGASE NHLRC1-RELATED"/>
    <property type="match status" value="1"/>
</dbReference>
<comment type="caution">
    <text evidence="3">The sequence shown here is derived from an EMBL/GenBank/DDBJ whole genome shotgun (WGS) entry which is preliminary data.</text>
</comment>
<protein>
    <recommendedName>
        <fullName evidence="2">F-box domain-containing protein</fullName>
    </recommendedName>
</protein>
<dbReference type="Pfam" id="PF01436">
    <property type="entry name" value="NHL"/>
    <property type="match status" value="1"/>
</dbReference>
<keyword evidence="1" id="KW-0677">Repeat</keyword>
<dbReference type="InterPro" id="IPR011042">
    <property type="entry name" value="6-blade_b-propeller_TolB-like"/>
</dbReference>
<dbReference type="EMBL" id="CAJNOO010002318">
    <property type="protein sequence ID" value="CAF1256580.1"/>
    <property type="molecule type" value="Genomic_DNA"/>
</dbReference>
<feature type="domain" description="F-box" evidence="2">
    <location>
        <begin position="5"/>
        <end position="57"/>
    </location>
</feature>
<evidence type="ECO:0000313" key="3">
    <source>
        <dbReference type="EMBL" id="CAF1256580.1"/>
    </source>
</evidence>
<dbReference type="PROSITE" id="PS50181">
    <property type="entry name" value="FBOX"/>
    <property type="match status" value="1"/>
</dbReference>
<proteinExistence type="predicted"/>
<dbReference type="SUPFAM" id="SSF101898">
    <property type="entry name" value="NHL repeat"/>
    <property type="match status" value="1"/>
</dbReference>
<gene>
    <name evidence="3" type="ORF">RFH988_LOCUS27453</name>
</gene>
<dbReference type="Gene3D" id="2.40.10.500">
    <property type="match status" value="1"/>
</dbReference>
<dbReference type="Proteomes" id="UP000663882">
    <property type="component" value="Unassembled WGS sequence"/>
</dbReference>
<dbReference type="CDD" id="cd05819">
    <property type="entry name" value="NHL"/>
    <property type="match status" value="1"/>
</dbReference>
<dbReference type="OrthoDB" id="342730at2759"/>
<accession>A0A815AA60</accession>
<organism evidence="3 4">
    <name type="scientific">Rotaria sordida</name>
    <dbReference type="NCBI Taxonomy" id="392033"/>
    <lineage>
        <taxon>Eukaryota</taxon>
        <taxon>Metazoa</taxon>
        <taxon>Spiralia</taxon>
        <taxon>Gnathifera</taxon>
        <taxon>Rotifera</taxon>
        <taxon>Eurotatoria</taxon>
        <taxon>Bdelloidea</taxon>
        <taxon>Philodinida</taxon>
        <taxon>Philodinidae</taxon>
        <taxon>Rotaria</taxon>
    </lineage>
</organism>
<dbReference type="InterPro" id="IPR050952">
    <property type="entry name" value="TRIM-NHL_E3_ligases"/>
</dbReference>